<dbReference type="EMBL" id="ML986595">
    <property type="protein sequence ID" value="KAF2266903.1"/>
    <property type="molecule type" value="Genomic_DNA"/>
</dbReference>
<dbReference type="AlphaFoldDB" id="A0A9P4KDY1"/>
<evidence type="ECO:0000313" key="2">
    <source>
        <dbReference type="Proteomes" id="UP000800093"/>
    </source>
</evidence>
<protein>
    <submittedName>
        <fullName evidence="1">Uncharacterized protein</fullName>
    </submittedName>
</protein>
<comment type="caution">
    <text evidence="1">The sequence shown here is derived from an EMBL/GenBank/DDBJ whole genome shotgun (WGS) entry which is preliminary data.</text>
</comment>
<evidence type="ECO:0000313" key="1">
    <source>
        <dbReference type="EMBL" id="KAF2266903.1"/>
    </source>
</evidence>
<sequence length="249" mass="26907">MGRQSSRTSIARHPYSLPWPFAEGVLLCLSARWIKVTTQASGTLSSSNLHLHYHHTTPQLTHPSPPPGPQLRHTIAILCLYPSRAPLPNRLRPPPIPPARASLASSTRPATLRLYLITSPAPCLRRFRTPTIGSLPLQTAVDAVEIICTARNPPPVVQFCFSCAGVCPRLLSVTRPPHHSSHTLKLGFRLAARPGHQSRVGAHTAATLVAVQARISCIACCGSSKTLSSTFWHAASQSVCEFQQTVPAP</sequence>
<reference evidence="2" key="1">
    <citation type="journal article" date="2020" name="Stud. Mycol.">
        <title>101 Dothideomycetes genomes: A test case for predicting lifestyles and emergence of pathogens.</title>
        <authorList>
            <person name="Haridas S."/>
            <person name="Albert R."/>
            <person name="Binder M."/>
            <person name="Bloem J."/>
            <person name="LaButti K."/>
            <person name="Salamov A."/>
            <person name="Andreopoulos B."/>
            <person name="Baker S."/>
            <person name="Barry K."/>
            <person name="Bills G."/>
            <person name="Bluhm B."/>
            <person name="Cannon C."/>
            <person name="Castanera R."/>
            <person name="Culley D."/>
            <person name="Daum C."/>
            <person name="Ezra D."/>
            <person name="Gonzalez J."/>
            <person name="Henrissat B."/>
            <person name="Kuo A."/>
            <person name="Liang C."/>
            <person name="Lipzen A."/>
            <person name="Lutzoni F."/>
            <person name="Magnuson J."/>
            <person name="Mondo S."/>
            <person name="Nolan M."/>
            <person name="Ohm R."/>
            <person name="Pangilinan J."/>
            <person name="Park H.-J."/>
            <person name="Ramirez L."/>
            <person name="Alfaro M."/>
            <person name="Sun H."/>
            <person name="Tritt A."/>
            <person name="Yoshinaga Y."/>
            <person name="Zwiers L.-H."/>
            <person name="Turgeon B."/>
            <person name="Goodwin S."/>
            <person name="Spatafora J."/>
            <person name="Crous P."/>
            <person name="Grigoriev I."/>
        </authorList>
    </citation>
    <scope>NUCLEOTIDE SEQUENCE [LARGE SCALE GENOMIC DNA]</scope>
    <source>
        <strain evidence="2">CBS 304.66</strain>
    </source>
</reference>
<proteinExistence type="predicted"/>
<dbReference type="Proteomes" id="UP000800093">
    <property type="component" value="Unassembled WGS sequence"/>
</dbReference>
<keyword evidence="2" id="KW-1185">Reference proteome</keyword>
<gene>
    <name evidence="1" type="ORF">CC78DRAFT_577824</name>
</gene>
<organism evidence="1 2">
    <name type="scientific">Lojkania enalia</name>
    <dbReference type="NCBI Taxonomy" id="147567"/>
    <lineage>
        <taxon>Eukaryota</taxon>
        <taxon>Fungi</taxon>
        <taxon>Dikarya</taxon>
        <taxon>Ascomycota</taxon>
        <taxon>Pezizomycotina</taxon>
        <taxon>Dothideomycetes</taxon>
        <taxon>Pleosporomycetidae</taxon>
        <taxon>Pleosporales</taxon>
        <taxon>Pleosporales incertae sedis</taxon>
        <taxon>Lojkania</taxon>
    </lineage>
</organism>
<accession>A0A9P4KDY1</accession>
<name>A0A9P4KDY1_9PLEO</name>